<sequence length="127" mass="14004">MASIRYNPNGQKGRISYNTDIVSGIIALSLQETEGIELVPSRSKGIKVNFEKEGIFADISVIAHYGYSVPELAFAIQQTVKQMVESMTKYRIAKVDVHIQSVIFPEQTPPVVPAAPENAEQAENRKA</sequence>
<evidence type="ECO:0000256" key="1">
    <source>
        <dbReference type="ARBA" id="ARBA00005721"/>
    </source>
</evidence>
<gene>
    <name evidence="2" type="ORF">H9964_05755</name>
</gene>
<name>A0A9D2G4T5_9FIRM</name>
<reference evidence="2" key="1">
    <citation type="journal article" date="2021" name="PeerJ">
        <title>Extensive microbial diversity within the chicken gut microbiome revealed by metagenomics and culture.</title>
        <authorList>
            <person name="Gilroy R."/>
            <person name="Ravi A."/>
            <person name="Getino M."/>
            <person name="Pursley I."/>
            <person name="Horton D.L."/>
            <person name="Alikhan N.F."/>
            <person name="Baker D."/>
            <person name="Gharbi K."/>
            <person name="Hall N."/>
            <person name="Watson M."/>
            <person name="Adriaenssens E.M."/>
            <person name="Foster-Nyarko E."/>
            <person name="Jarju S."/>
            <person name="Secka A."/>
            <person name="Antonio M."/>
            <person name="Oren A."/>
            <person name="Chaudhuri R.R."/>
            <person name="La Ragione R."/>
            <person name="Hildebrand F."/>
            <person name="Pallen M.J."/>
        </authorList>
    </citation>
    <scope>NUCLEOTIDE SEQUENCE</scope>
    <source>
        <strain evidence="2">ChiW7-2402</strain>
    </source>
</reference>
<dbReference type="PANTHER" id="PTHR34297:SF1">
    <property type="entry name" value="ASP23_GLS24 FAMILY ENVELOPE STRESS RESPONSE PROTEIN"/>
    <property type="match status" value="1"/>
</dbReference>
<comment type="similarity">
    <text evidence="1">Belongs to the asp23 family.</text>
</comment>
<dbReference type="PANTHER" id="PTHR34297">
    <property type="entry name" value="HYPOTHETICAL CYTOSOLIC PROTEIN-RELATED"/>
    <property type="match status" value="1"/>
</dbReference>
<evidence type="ECO:0000313" key="2">
    <source>
        <dbReference type="EMBL" id="HIZ73064.1"/>
    </source>
</evidence>
<comment type="caution">
    <text evidence="2">The sequence shown here is derived from an EMBL/GenBank/DDBJ whole genome shotgun (WGS) entry which is preliminary data.</text>
</comment>
<proteinExistence type="inferred from homology"/>
<dbReference type="EMBL" id="DXBB01000078">
    <property type="protein sequence ID" value="HIZ73064.1"/>
    <property type="molecule type" value="Genomic_DNA"/>
</dbReference>
<accession>A0A9D2G4T5</accession>
<evidence type="ECO:0000313" key="3">
    <source>
        <dbReference type="Proteomes" id="UP000824102"/>
    </source>
</evidence>
<protein>
    <submittedName>
        <fullName evidence="2">Asp23/Gls24 family envelope stress response protein</fullName>
    </submittedName>
</protein>
<dbReference type="Pfam" id="PF03780">
    <property type="entry name" value="Asp23"/>
    <property type="match status" value="1"/>
</dbReference>
<dbReference type="AlphaFoldDB" id="A0A9D2G4T5"/>
<dbReference type="InterPro" id="IPR005531">
    <property type="entry name" value="Asp23"/>
</dbReference>
<reference evidence="2" key="2">
    <citation type="submission" date="2021-04" db="EMBL/GenBank/DDBJ databases">
        <authorList>
            <person name="Gilroy R."/>
        </authorList>
    </citation>
    <scope>NUCLEOTIDE SEQUENCE</scope>
    <source>
        <strain evidence="2">ChiW7-2402</strain>
    </source>
</reference>
<organism evidence="2 3">
    <name type="scientific">Candidatus Gallimonas intestinavium</name>
    <dbReference type="NCBI Taxonomy" id="2838603"/>
    <lineage>
        <taxon>Bacteria</taxon>
        <taxon>Bacillati</taxon>
        <taxon>Bacillota</taxon>
        <taxon>Clostridia</taxon>
        <taxon>Candidatus Gallimonas</taxon>
    </lineage>
</organism>
<dbReference type="Proteomes" id="UP000824102">
    <property type="component" value="Unassembled WGS sequence"/>
</dbReference>